<gene>
    <name evidence="7" type="primary">yccX</name>
    <name evidence="7" type="ORF">LKMONMHP_3070</name>
</gene>
<evidence type="ECO:0000256" key="5">
    <source>
        <dbReference type="RuleBase" id="RU004168"/>
    </source>
</evidence>
<dbReference type="EC" id="3.6.1.7" evidence="2 4"/>
<proteinExistence type="inferred from homology"/>
<evidence type="ECO:0000256" key="2">
    <source>
        <dbReference type="ARBA" id="ARBA00012150"/>
    </source>
</evidence>
<dbReference type="PRINTS" id="PR00112">
    <property type="entry name" value="ACYLPHPHTASE"/>
</dbReference>
<comment type="similarity">
    <text evidence="1 5">Belongs to the acylphosphatase family.</text>
</comment>
<name>A0ABQ4T9C8_METOR</name>
<accession>A0ABQ4T9C8</accession>
<comment type="catalytic activity">
    <reaction evidence="3 4">
        <text>an acyl phosphate + H2O = a carboxylate + phosphate + H(+)</text>
        <dbReference type="Rhea" id="RHEA:14965"/>
        <dbReference type="ChEBI" id="CHEBI:15377"/>
        <dbReference type="ChEBI" id="CHEBI:15378"/>
        <dbReference type="ChEBI" id="CHEBI:29067"/>
        <dbReference type="ChEBI" id="CHEBI:43474"/>
        <dbReference type="ChEBI" id="CHEBI:59918"/>
        <dbReference type="EC" id="3.6.1.7"/>
    </reaction>
</comment>
<reference evidence="7" key="1">
    <citation type="journal article" date="2021" name="Front. Microbiol.">
        <title>Comprehensive Comparative Genomics and Phenotyping of Methylobacterium Species.</title>
        <authorList>
            <person name="Alessa O."/>
            <person name="Ogura Y."/>
            <person name="Fujitani Y."/>
            <person name="Takami H."/>
            <person name="Hayashi T."/>
            <person name="Sahin N."/>
            <person name="Tani A."/>
        </authorList>
    </citation>
    <scope>NUCLEOTIDE SEQUENCE</scope>
    <source>
        <strain evidence="7">NBRC 15689</strain>
    </source>
</reference>
<evidence type="ECO:0000256" key="1">
    <source>
        <dbReference type="ARBA" id="ARBA00005614"/>
    </source>
</evidence>
<evidence type="ECO:0000313" key="8">
    <source>
        <dbReference type="Proteomes" id="UP001055156"/>
    </source>
</evidence>
<reference evidence="7" key="2">
    <citation type="submission" date="2021-08" db="EMBL/GenBank/DDBJ databases">
        <authorList>
            <person name="Tani A."/>
            <person name="Ola A."/>
            <person name="Ogura Y."/>
            <person name="Katsura K."/>
            <person name="Hayashi T."/>
        </authorList>
    </citation>
    <scope>NUCLEOTIDE SEQUENCE</scope>
    <source>
        <strain evidence="7">NBRC 15689</strain>
    </source>
</reference>
<dbReference type="InterPro" id="IPR020456">
    <property type="entry name" value="Acylphosphatase"/>
</dbReference>
<dbReference type="PANTHER" id="PTHR47268">
    <property type="entry name" value="ACYLPHOSPHATASE"/>
    <property type="match status" value="1"/>
</dbReference>
<dbReference type="Proteomes" id="UP001055156">
    <property type="component" value="Unassembled WGS sequence"/>
</dbReference>
<evidence type="ECO:0000256" key="4">
    <source>
        <dbReference type="PROSITE-ProRule" id="PRU00520"/>
    </source>
</evidence>
<protein>
    <recommendedName>
        <fullName evidence="2 4">acylphosphatase</fullName>
        <ecNumber evidence="2 4">3.6.1.7</ecNumber>
    </recommendedName>
</protein>
<dbReference type="EMBL" id="BPQV01000009">
    <property type="protein sequence ID" value="GJE28203.1"/>
    <property type="molecule type" value="Genomic_DNA"/>
</dbReference>
<sequence>MRPDRSPVREHGRLSKTAVHVVVSGKVQGVFYRAWTRERALAHGLDGWVRNQADGTVEAVFSGPEEAVQAMLAECREGPPAARVADVATKPAEPVLTQGFAVTD</sequence>
<evidence type="ECO:0000313" key="7">
    <source>
        <dbReference type="EMBL" id="GJE28203.1"/>
    </source>
</evidence>
<keyword evidence="4" id="KW-0378">Hydrolase</keyword>
<feature type="active site" evidence="4">
    <location>
        <position position="51"/>
    </location>
</feature>
<dbReference type="NCBIfam" id="NF010996">
    <property type="entry name" value="PRK14421.1"/>
    <property type="match status" value="1"/>
</dbReference>
<dbReference type="InterPro" id="IPR001792">
    <property type="entry name" value="Acylphosphatase-like_dom"/>
</dbReference>
<dbReference type="Pfam" id="PF00708">
    <property type="entry name" value="Acylphosphatase"/>
    <property type="match status" value="1"/>
</dbReference>
<dbReference type="PANTHER" id="PTHR47268:SF4">
    <property type="entry name" value="ACYLPHOSPHATASE"/>
    <property type="match status" value="1"/>
</dbReference>
<keyword evidence="8" id="KW-1185">Reference proteome</keyword>
<comment type="caution">
    <text evidence="7">The sequence shown here is derived from an EMBL/GenBank/DDBJ whole genome shotgun (WGS) entry which is preliminary data.</text>
</comment>
<evidence type="ECO:0000256" key="3">
    <source>
        <dbReference type="ARBA" id="ARBA00047645"/>
    </source>
</evidence>
<dbReference type="InterPro" id="IPR017968">
    <property type="entry name" value="Acylphosphatase_CS"/>
</dbReference>
<dbReference type="Gene3D" id="3.30.70.100">
    <property type="match status" value="1"/>
</dbReference>
<dbReference type="InterPro" id="IPR036046">
    <property type="entry name" value="Acylphosphatase-like_dom_sf"/>
</dbReference>
<feature type="domain" description="Acylphosphatase-like" evidence="6">
    <location>
        <begin position="18"/>
        <end position="104"/>
    </location>
</feature>
<dbReference type="PROSITE" id="PS00151">
    <property type="entry name" value="ACYLPHOSPHATASE_2"/>
    <property type="match status" value="1"/>
</dbReference>
<evidence type="ECO:0000259" key="6">
    <source>
        <dbReference type="PROSITE" id="PS51160"/>
    </source>
</evidence>
<feature type="active site" evidence="4">
    <location>
        <position position="33"/>
    </location>
</feature>
<dbReference type="SUPFAM" id="SSF54975">
    <property type="entry name" value="Acylphosphatase/BLUF domain-like"/>
    <property type="match status" value="1"/>
</dbReference>
<organism evidence="7 8">
    <name type="scientific">Methylobacterium organophilum</name>
    <dbReference type="NCBI Taxonomy" id="410"/>
    <lineage>
        <taxon>Bacteria</taxon>
        <taxon>Pseudomonadati</taxon>
        <taxon>Pseudomonadota</taxon>
        <taxon>Alphaproteobacteria</taxon>
        <taxon>Hyphomicrobiales</taxon>
        <taxon>Methylobacteriaceae</taxon>
        <taxon>Methylobacterium</taxon>
    </lineage>
</organism>
<dbReference type="PROSITE" id="PS51160">
    <property type="entry name" value="ACYLPHOSPHATASE_3"/>
    <property type="match status" value="1"/>
</dbReference>